<feature type="compositionally biased region" description="Basic and acidic residues" evidence="1">
    <location>
        <begin position="77"/>
        <end position="103"/>
    </location>
</feature>
<proteinExistence type="predicted"/>
<protein>
    <submittedName>
        <fullName evidence="2">Uncharacterized protein</fullName>
    </submittedName>
</protein>
<dbReference type="Proteomes" id="UP001164286">
    <property type="component" value="Unassembled WGS sequence"/>
</dbReference>
<evidence type="ECO:0000313" key="2">
    <source>
        <dbReference type="EMBL" id="KAI9631992.1"/>
    </source>
</evidence>
<sequence length="114" mass="12358">MAAKAGPSTSTSAPSSAPNAYAKPNRRAQPAGVPSQPAKIAKNKRLPATMVTPTGSIQPSKKANAKDKQASKKQKARREEGKEKAVELAKRLEEKVKGREERKAKRNRAKNAWE</sequence>
<evidence type="ECO:0000313" key="3">
    <source>
        <dbReference type="Proteomes" id="UP001164286"/>
    </source>
</evidence>
<dbReference type="RefSeq" id="XP_052941769.1">
    <property type="nucleotide sequence ID" value="XM_053088179.1"/>
</dbReference>
<accession>A0AA38LPG8</accession>
<reference evidence="2" key="1">
    <citation type="journal article" date="2022" name="G3 (Bethesda)">
        <title>High quality genome of the basidiomycete yeast Dioszegia hungarica PDD-24b-2 isolated from cloud water.</title>
        <authorList>
            <person name="Jarrige D."/>
            <person name="Haridas S."/>
            <person name="Bleykasten-Grosshans C."/>
            <person name="Joly M."/>
            <person name="Nadalig T."/>
            <person name="Sancelme M."/>
            <person name="Vuilleumier S."/>
            <person name="Grigoriev I.V."/>
            <person name="Amato P."/>
            <person name="Bringel F."/>
        </authorList>
    </citation>
    <scope>NUCLEOTIDE SEQUENCE</scope>
    <source>
        <strain evidence="2">PDD-24b-2</strain>
    </source>
</reference>
<name>A0AA38LPG8_9TREE</name>
<feature type="compositionally biased region" description="Low complexity" evidence="1">
    <location>
        <begin position="1"/>
        <end position="23"/>
    </location>
</feature>
<keyword evidence="3" id="KW-1185">Reference proteome</keyword>
<dbReference type="EMBL" id="JAKWFO010000016">
    <property type="protein sequence ID" value="KAI9631992.1"/>
    <property type="molecule type" value="Genomic_DNA"/>
</dbReference>
<organism evidence="2 3">
    <name type="scientific">Dioszegia hungarica</name>
    <dbReference type="NCBI Taxonomy" id="4972"/>
    <lineage>
        <taxon>Eukaryota</taxon>
        <taxon>Fungi</taxon>
        <taxon>Dikarya</taxon>
        <taxon>Basidiomycota</taxon>
        <taxon>Agaricomycotina</taxon>
        <taxon>Tremellomycetes</taxon>
        <taxon>Tremellales</taxon>
        <taxon>Bulleribasidiaceae</taxon>
        <taxon>Dioszegia</taxon>
    </lineage>
</organism>
<feature type="region of interest" description="Disordered" evidence="1">
    <location>
        <begin position="1"/>
        <end position="114"/>
    </location>
</feature>
<gene>
    <name evidence="2" type="ORF">MKK02DRAFT_30954</name>
</gene>
<comment type="caution">
    <text evidence="2">The sequence shown here is derived from an EMBL/GenBank/DDBJ whole genome shotgun (WGS) entry which is preliminary data.</text>
</comment>
<evidence type="ECO:0000256" key="1">
    <source>
        <dbReference type="SAM" id="MobiDB-lite"/>
    </source>
</evidence>
<feature type="compositionally biased region" description="Basic residues" evidence="1">
    <location>
        <begin position="104"/>
        <end position="114"/>
    </location>
</feature>
<dbReference type="GeneID" id="77727384"/>
<dbReference type="AlphaFoldDB" id="A0AA38LPG8"/>